<evidence type="ECO:0000313" key="10">
    <source>
        <dbReference type="EMBL" id="MBS7813453.1"/>
    </source>
</evidence>
<dbReference type="InterPro" id="IPR004087">
    <property type="entry name" value="KH_dom"/>
</dbReference>
<dbReference type="InterPro" id="IPR036612">
    <property type="entry name" value="KH_dom_type_1_sf"/>
</dbReference>
<dbReference type="PANTHER" id="PTHR11252">
    <property type="entry name" value="POLYRIBONUCLEOTIDE NUCLEOTIDYLTRANSFERASE"/>
    <property type="match status" value="1"/>
</dbReference>
<dbReference type="InterPro" id="IPR015847">
    <property type="entry name" value="ExoRNase_PH_dom2"/>
</dbReference>
<dbReference type="InterPro" id="IPR020568">
    <property type="entry name" value="Ribosomal_Su5_D2-typ_SF"/>
</dbReference>
<organism evidence="10 11">
    <name type="scientific">Roseococcus pinisoli</name>
    <dbReference type="NCBI Taxonomy" id="2835040"/>
    <lineage>
        <taxon>Bacteria</taxon>
        <taxon>Pseudomonadati</taxon>
        <taxon>Pseudomonadota</taxon>
        <taxon>Alphaproteobacteria</taxon>
        <taxon>Acetobacterales</taxon>
        <taxon>Roseomonadaceae</taxon>
        <taxon>Roseococcus</taxon>
    </lineage>
</organism>
<evidence type="ECO:0000259" key="9">
    <source>
        <dbReference type="PROSITE" id="PS50126"/>
    </source>
</evidence>
<dbReference type="RefSeq" id="WP_213672158.1">
    <property type="nucleotide sequence ID" value="NZ_JAHCDA010000005.1"/>
</dbReference>
<dbReference type="Pfam" id="PF00575">
    <property type="entry name" value="S1"/>
    <property type="match status" value="1"/>
</dbReference>
<dbReference type="CDD" id="cd04472">
    <property type="entry name" value="S1_PNPase"/>
    <property type="match status" value="1"/>
</dbReference>
<dbReference type="InterPro" id="IPR012162">
    <property type="entry name" value="PNPase"/>
</dbReference>
<comment type="cofactor">
    <cofactor evidence="7">
        <name>Mg(2+)</name>
        <dbReference type="ChEBI" id="CHEBI:18420"/>
    </cofactor>
</comment>
<keyword evidence="6 7" id="KW-0694">RNA-binding</keyword>
<evidence type="ECO:0000256" key="2">
    <source>
        <dbReference type="ARBA" id="ARBA00022490"/>
    </source>
</evidence>
<dbReference type="InterPro" id="IPR027408">
    <property type="entry name" value="PNPase/RNase_PH_dom_sf"/>
</dbReference>
<dbReference type="InterPro" id="IPR003029">
    <property type="entry name" value="S1_domain"/>
</dbReference>
<dbReference type="PANTHER" id="PTHR11252:SF0">
    <property type="entry name" value="POLYRIBONUCLEOTIDE NUCLEOTIDYLTRANSFERASE 1, MITOCHONDRIAL"/>
    <property type="match status" value="1"/>
</dbReference>
<dbReference type="Gene3D" id="3.30.230.70">
    <property type="entry name" value="GHMP Kinase, N-terminal domain"/>
    <property type="match status" value="2"/>
</dbReference>
<keyword evidence="7" id="KW-0479">Metal-binding</keyword>
<dbReference type="SUPFAM" id="SSF54211">
    <property type="entry name" value="Ribosomal protein S5 domain 2-like"/>
    <property type="match status" value="2"/>
</dbReference>
<dbReference type="EMBL" id="JAHCDA010000005">
    <property type="protein sequence ID" value="MBS7813453.1"/>
    <property type="molecule type" value="Genomic_DNA"/>
</dbReference>
<evidence type="ECO:0000256" key="8">
    <source>
        <dbReference type="SAM" id="MobiDB-lite"/>
    </source>
</evidence>
<keyword evidence="5 7" id="KW-0460">Magnesium</keyword>
<evidence type="ECO:0000256" key="4">
    <source>
        <dbReference type="ARBA" id="ARBA00022695"/>
    </source>
</evidence>
<sequence>MFDNYFRKDIAWGGQILTLETGKVARQADGAVMARLGDTIVLCTVVGARNVKPGQDFFPLTVNYQEKAFAAGKIPGGFFKREGRPSESETLISRLIDRPLRPLFPEGFRNEVQVIATVLSHDLENDPDIVALVGCSAALTLSGIPFFGPVGGARVGYIDGQYVLNPTAAQRKLSDLDLVVAGTAEGVLMVESEAKELSEDVMLGAVEFGHKQFQAVIEGIISLAEVAAKEPWAVGEADPAVAALKARIAELGTASVGEAYKITEKLARQKAVGEAKKAIVAALEAEGADVGAAKGLLKELEADVVRNAILDTGLRIDGRDTKTVRPILAEVGVLPRAHGSALFTRGETQSLCVATLGTGQDEQVIDALAGEYRENFMLHYNFPPYSVNETGRMGSPGRREIGHGKLAWRAIHPVLPEKEKFPYTMRIVSEITESNGSSSMATVCGTSLSLMDSGCPLLRPVAGIAMGLIKEDRGFAVLSDILGDEDHLGDMDFKVAGTEAGITALQMDIKITSITFDIMKTALGQAKDGRFHILGEMAKAISGARGEMAATAPRITVINVPKDKIREVIGTGGKVIREIVEQTGTKIDIEDDGTIKIASTSPEATQAAIDRIKGITAEAEIGTIYNGKVVKTAEFGAFVNFLGAKDGLVHISELSNERVNKTTDVVKDGDAVKVKVIGFDDRGKVKLSMRVVDQATGADITEQVGERRPREAGEGEDRPRRDRDDRGGRDRRPRRD</sequence>
<dbReference type="SUPFAM" id="SSF54791">
    <property type="entry name" value="Eukaryotic type KH-domain (KH-domain type I)"/>
    <property type="match status" value="1"/>
</dbReference>
<evidence type="ECO:0000256" key="3">
    <source>
        <dbReference type="ARBA" id="ARBA00022679"/>
    </source>
</evidence>
<evidence type="ECO:0000256" key="5">
    <source>
        <dbReference type="ARBA" id="ARBA00022842"/>
    </source>
</evidence>
<dbReference type="EC" id="2.7.7.8" evidence="7"/>
<feature type="binding site" evidence="7">
    <location>
        <position position="486"/>
    </location>
    <ligand>
        <name>Mg(2+)</name>
        <dbReference type="ChEBI" id="CHEBI:18420"/>
    </ligand>
</feature>
<dbReference type="Gene3D" id="2.40.50.140">
    <property type="entry name" value="Nucleic acid-binding proteins"/>
    <property type="match status" value="1"/>
</dbReference>
<comment type="catalytic activity">
    <reaction evidence="7">
        <text>RNA(n+1) + phosphate = RNA(n) + a ribonucleoside 5'-diphosphate</text>
        <dbReference type="Rhea" id="RHEA:22096"/>
        <dbReference type="Rhea" id="RHEA-COMP:14527"/>
        <dbReference type="Rhea" id="RHEA-COMP:17342"/>
        <dbReference type="ChEBI" id="CHEBI:43474"/>
        <dbReference type="ChEBI" id="CHEBI:57930"/>
        <dbReference type="ChEBI" id="CHEBI:140395"/>
        <dbReference type="EC" id="2.7.7.8"/>
    </reaction>
</comment>
<keyword evidence="3 7" id="KW-0808">Transferase</keyword>
<dbReference type="SUPFAM" id="SSF50249">
    <property type="entry name" value="Nucleic acid-binding proteins"/>
    <property type="match status" value="1"/>
</dbReference>
<accession>A0ABS5QL56</accession>
<evidence type="ECO:0000256" key="6">
    <source>
        <dbReference type="ARBA" id="ARBA00022884"/>
    </source>
</evidence>
<dbReference type="PROSITE" id="PS50126">
    <property type="entry name" value="S1"/>
    <property type="match status" value="1"/>
</dbReference>
<gene>
    <name evidence="7 10" type="primary">pnp</name>
    <name evidence="10" type="ORF">KHU32_21110</name>
</gene>
<feature type="domain" description="S1 motif" evidence="9">
    <location>
        <begin position="622"/>
        <end position="690"/>
    </location>
</feature>
<dbReference type="CDD" id="cd11363">
    <property type="entry name" value="RNase_PH_PNPase_1"/>
    <property type="match status" value="1"/>
</dbReference>
<dbReference type="SUPFAM" id="SSF55666">
    <property type="entry name" value="Ribonuclease PH domain 2-like"/>
    <property type="match status" value="2"/>
</dbReference>
<keyword evidence="4 7" id="KW-0548">Nucleotidyltransferase</keyword>
<feature type="compositionally biased region" description="Basic and acidic residues" evidence="8">
    <location>
        <begin position="704"/>
        <end position="730"/>
    </location>
</feature>
<dbReference type="CDD" id="cd02393">
    <property type="entry name" value="KH-I_PNPase"/>
    <property type="match status" value="1"/>
</dbReference>
<dbReference type="GO" id="GO:0004654">
    <property type="term" value="F:polyribonucleotide nucleotidyltransferase activity"/>
    <property type="evidence" value="ECO:0007669"/>
    <property type="project" value="UniProtKB-EC"/>
</dbReference>
<dbReference type="InterPro" id="IPR015848">
    <property type="entry name" value="PNPase_PH_RNA-bd_bac/org-type"/>
</dbReference>
<dbReference type="InterPro" id="IPR004088">
    <property type="entry name" value="KH_dom_type_1"/>
</dbReference>
<evidence type="ECO:0000256" key="7">
    <source>
        <dbReference type="HAMAP-Rule" id="MF_01595"/>
    </source>
</evidence>
<dbReference type="InterPro" id="IPR036345">
    <property type="entry name" value="ExoRNase_PH_dom2_sf"/>
</dbReference>
<reference evidence="10 11" key="1">
    <citation type="submission" date="2021-05" db="EMBL/GenBank/DDBJ databases">
        <title>Roseococcus sp. XZZS9, whole genome shotgun sequencing project.</title>
        <authorList>
            <person name="Zhao G."/>
            <person name="Shen L."/>
        </authorList>
    </citation>
    <scope>NUCLEOTIDE SEQUENCE [LARGE SCALE GENOMIC DNA]</scope>
    <source>
        <strain evidence="10 11">XZZS9</strain>
    </source>
</reference>
<feature type="binding site" evidence="7">
    <location>
        <position position="492"/>
    </location>
    <ligand>
        <name>Mg(2+)</name>
        <dbReference type="ChEBI" id="CHEBI:18420"/>
    </ligand>
</feature>
<dbReference type="PIRSF" id="PIRSF005499">
    <property type="entry name" value="PNPase"/>
    <property type="match status" value="1"/>
</dbReference>
<dbReference type="Pfam" id="PF03725">
    <property type="entry name" value="RNase_PH_C"/>
    <property type="match status" value="1"/>
</dbReference>
<dbReference type="SMART" id="SM00316">
    <property type="entry name" value="S1"/>
    <property type="match status" value="1"/>
</dbReference>
<dbReference type="Pfam" id="PF00013">
    <property type="entry name" value="KH_1"/>
    <property type="match status" value="1"/>
</dbReference>
<dbReference type="Proteomes" id="UP000766336">
    <property type="component" value="Unassembled WGS sequence"/>
</dbReference>
<dbReference type="InterPro" id="IPR012340">
    <property type="entry name" value="NA-bd_OB-fold"/>
</dbReference>
<comment type="subcellular location">
    <subcellularLocation>
        <location evidence="7">Cytoplasm</location>
    </subcellularLocation>
</comment>
<dbReference type="NCBIfam" id="TIGR03591">
    <property type="entry name" value="polynuc_phos"/>
    <property type="match status" value="1"/>
</dbReference>
<dbReference type="InterPro" id="IPR001247">
    <property type="entry name" value="ExoRNase_PH_dom1"/>
</dbReference>
<dbReference type="InterPro" id="IPR036456">
    <property type="entry name" value="PNPase_PH_RNA-bd_sf"/>
</dbReference>
<keyword evidence="11" id="KW-1185">Reference proteome</keyword>
<feature type="region of interest" description="Disordered" evidence="8">
    <location>
        <begin position="697"/>
        <end position="736"/>
    </location>
</feature>
<proteinExistence type="inferred from homology"/>
<name>A0ABS5QL56_9PROT</name>
<dbReference type="PROSITE" id="PS50084">
    <property type="entry name" value="KH_TYPE_1"/>
    <property type="match status" value="1"/>
</dbReference>
<evidence type="ECO:0000256" key="1">
    <source>
        <dbReference type="ARBA" id="ARBA00007404"/>
    </source>
</evidence>
<dbReference type="SMART" id="SM00322">
    <property type="entry name" value="KH"/>
    <property type="match status" value="1"/>
</dbReference>
<dbReference type="NCBIfam" id="NF008805">
    <property type="entry name" value="PRK11824.1"/>
    <property type="match status" value="1"/>
</dbReference>
<evidence type="ECO:0000313" key="11">
    <source>
        <dbReference type="Proteomes" id="UP000766336"/>
    </source>
</evidence>
<dbReference type="SUPFAM" id="SSF46915">
    <property type="entry name" value="Polynucleotide phosphorylase/guanosine pentaphosphate synthase (PNPase/GPSI), domain 3"/>
    <property type="match status" value="1"/>
</dbReference>
<dbReference type="Pfam" id="PF01138">
    <property type="entry name" value="RNase_PH"/>
    <property type="match status" value="2"/>
</dbReference>
<comment type="similarity">
    <text evidence="1 7">Belongs to the polyribonucleotide nucleotidyltransferase family.</text>
</comment>
<keyword evidence="2 7" id="KW-0963">Cytoplasm</keyword>
<comment type="function">
    <text evidence="7">Involved in mRNA degradation. Catalyzes the phosphorolysis of single-stranded polyribonucleotides processively in the 3'- to 5'-direction.</text>
</comment>
<dbReference type="CDD" id="cd11364">
    <property type="entry name" value="RNase_PH_PNPase_2"/>
    <property type="match status" value="1"/>
</dbReference>
<protein>
    <recommendedName>
        <fullName evidence="7">Polyribonucleotide nucleotidyltransferase</fullName>
        <ecNumber evidence="7">2.7.7.8</ecNumber>
    </recommendedName>
    <alternativeName>
        <fullName evidence="7">Polynucleotide phosphorylase</fullName>
        <shortName evidence="7">PNPase</shortName>
    </alternativeName>
</protein>
<dbReference type="Pfam" id="PF03726">
    <property type="entry name" value="PNPase"/>
    <property type="match status" value="1"/>
</dbReference>
<dbReference type="Gene3D" id="3.30.1370.10">
    <property type="entry name" value="K Homology domain, type 1"/>
    <property type="match status" value="1"/>
</dbReference>
<comment type="caution">
    <text evidence="10">The sequence shown here is derived from an EMBL/GenBank/DDBJ whole genome shotgun (WGS) entry which is preliminary data.</text>
</comment>
<dbReference type="HAMAP" id="MF_01595">
    <property type="entry name" value="PNPase"/>
    <property type="match status" value="1"/>
</dbReference>